<accession>A0A0A9FPD6</accession>
<reference evidence="2" key="1">
    <citation type="submission" date="2014-09" db="EMBL/GenBank/DDBJ databases">
        <authorList>
            <person name="Magalhaes I.L.F."/>
            <person name="Oliveira U."/>
            <person name="Santos F.R."/>
            <person name="Vidigal T.H.D.A."/>
            <person name="Brescovit A.D."/>
            <person name="Santos A.J."/>
        </authorList>
    </citation>
    <scope>NUCLEOTIDE SEQUENCE</scope>
    <source>
        <tissue evidence="2">Shoot tissue taken approximately 20 cm above the soil surface</tissue>
    </source>
</reference>
<feature type="region of interest" description="Disordered" evidence="1">
    <location>
        <begin position="1"/>
        <end position="27"/>
    </location>
</feature>
<protein>
    <submittedName>
        <fullName evidence="2">Uncharacterized protein</fullName>
    </submittedName>
</protein>
<name>A0A0A9FPD6_ARUDO</name>
<evidence type="ECO:0000256" key="1">
    <source>
        <dbReference type="SAM" id="MobiDB-lite"/>
    </source>
</evidence>
<reference evidence="2" key="2">
    <citation type="journal article" date="2015" name="Data Brief">
        <title>Shoot transcriptome of the giant reed, Arundo donax.</title>
        <authorList>
            <person name="Barrero R.A."/>
            <person name="Guerrero F.D."/>
            <person name="Moolhuijzen P."/>
            <person name="Goolsby J.A."/>
            <person name="Tidwell J."/>
            <person name="Bellgard S.E."/>
            <person name="Bellgard M.I."/>
        </authorList>
    </citation>
    <scope>NUCLEOTIDE SEQUENCE</scope>
    <source>
        <tissue evidence="2">Shoot tissue taken approximately 20 cm above the soil surface</tissue>
    </source>
</reference>
<organism evidence="2">
    <name type="scientific">Arundo donax</name>
    <name type="common">Giant reed</name>
    <name type="synonym">Donax arundinaceus</name>
    <dbReference type="NCBI Taxonomy" id="35708"/>
    <lineage>
        <taxon>Eukaryota</taxon>
        <taxon>Viridiplantae</taxon>
        <taxon>Streptophyta</taxon>
        <taxon>Embryophyta</taxon>
        <taxon>Tracheophyta</taxon>
        <taxon>Spermatophyta</taxon>
        <taxon>Magnoliopsida</taxon>
        <taxon>Liliopsida</taxon>
        <taxon>Poales</taxon>
        <taxon>Poaceae</taxon>
        <taxon>PACMAD clade</taxon>
        <taxon>Arundinoideae</taxon>
        <taxon>Arundineae</taxon>
        <taxon>Arundo</taxon>
    </lineage>
</organism>
<evidence type="ECO:0000313" key="2">
    <source>
        <dbReference type="EMBL" id="JAE14157.1"/>
    </source>
</evidence>
<feature type="compositionally biased region" description="Basic residues" evidence="1">
    <location>
        <begin position="9"/>
        <end position="19"/>
    </location>
</feature>
<dbReference type="AlphaFoldDB" id="A0A0A9FPD6"/>
<sequence length="27" mass="3176">MSTYEHPHPKTLARPKVKNKKLEAEEL</sequence>
<dbReference type="EMBL" id="GBRH01183739">
    <property type="protein sequence ID" value="JAE14157.1"/>
    <property type="molecule type" value="Transcribed_RNA"/>
</dbReference>
<proteinExistence type="predicted"/>